<sequence>MSQTWTYLMLASFLGTLRFSGLQHVKLIPLLHRIATVISGQVGLSLLGVQYILLSFPQSYITNKLFGLHLDSTIHRIEVSLWILVICCYCLNIQMVDILIPLIFGFVPILACIFICGKWNVFILGAIGISLVLSSVIIVRDDPKHRNTLCGIRSIHWFHLLLSLSIYVHTITLINLSLGGEVSVWDSIAFKFLNK</sequence>
<dbReference type="AlphaFoldDB" id="X6P0T1"/>
<feature type="transmembrane region" description="Helical" evidence="1">
    <location>
        <begin position="73"/>
        <end position="91"/>
    </location>
</feature>
<feature type="transmembrane region" description="Helical" evidence="1">
    <location>
        <begin position="98"/>
        <end position="116"/>
    </location>
</feature>
<evidence type="ECO:0000313" key="3">
    <source>
        <dbReference type="Proteomes" id="UP000023152"/>
    </source>
</evidence>
<keyword evidence="1" id="KW-0812">Transmembrane</keyword>
<reference evidence="2 3" key="1">
    <citation type="journal article" date="2013" name="Curr. Biol.">
        <title>The Genome of the Foraminiferan Reticulomyxa filosa.</title>
        <authorList>
            <person name="Glockner G."/>
            <person name="Hulsmann N."/>
            <person name="Schleicher M."/>
            <person name="Noegel A.A."/>
            <person name="Eichinger L."/>
            <person name="Gallinger C."/>
            <person name="Pawlowski J."/>
            <person name="Sierra R."/>
            <person name="Euteneuer U."/>
            <person name="Pillet L."/>
            <person name="Moustafa A."/>
            <person name="Platzer M."/>
            <person name="Groth M."/>
            <person name="Szafranski K."/>
            <person name="Schliwa M."/>
        </authorList>
    </citation>
    <scope>NUCLEOTIDE SEQUENCE [LARGE SCALE GENOMIC DNA]</scope>
</reference>
<protein>
    <submittedName>
        <fullName evidence="2">Uncharacterized protein</fullName>
    </submittedName>
</protein>
<keyword evidence="1" id="KW-1133">Transmembrane helix</keyword>
<feature type="transmembrane region" description="Helical" evidence="1">
    <location>
        <begin position="160"/>
        <end position="178"/>
    </location>
</feature>
<proteinExistence type="predicted"/>
<dbReference type="EMBL" id="ASPP01004738">
    <property type="protein sequence ID" value="ETO31738.1"/>
    <property type="molecule type" value="Genomic_DNA"/>
</dbReference>
<feature type="transmembrane region" description="Helical" evidence="1">
    <location>
        <begin position="34"/>
        <end position="53"/>
    </location>
</feature>
<name>X6P0T1_RETFI</name>
<feature type="transmembrane region" description="Helical" evidence="1">
    <location>
        <begin position="6"/>
        <end position="22"/>
    </location>
</feature>
<organism evidence="2 3">
    <name type="scientific">Reticulomyxa filosa</name>
    <dbReference type="NCBI Taxonomy" id="46433"/>
    <lineage>
        <taxon>Eukaryota</taxon>
        <taxon>Sar</taxon>
        <taxon>Rhizaria</taxon>
        <taxon>Retaria</taxon>
        <taxon>Foraminifera</taxon>
        <taxon>Monothalamids</taxon>
        <taxon>Reticulomyxidae</taxon>
        <taxon>Reticulomyxa</taxon>
    </lineage>
</organism>
<gene>
    <name evidence="2" type="ORF">RFI_05383</name>
</gene>
<dbReference type="Proteomes" id="UP000023152">
    <property type="component" value="Unassembled WGS sequence"/>
</dbReference>
<evidence type="ECO:0000313" key="2">
    <source>
        <dbReference type="EMBL" id="ETO31738.1"/>
    </source>
</evidence>
<keyword evidence="1" id="KW-0472">Membrane</keyword>
<feature type="transmembrane region" description="Helical" evidence="1">
    <location>
        <begin position="122"/>
        <end position="139"/>
    </location>
</feature>
<comment type="caution">
    <text evidence="2">The sequence shown here is derived from an EMBL/GenBank/DDBJ whole genome shotgun (WGS) entry which is preliminary data.</text>
</comment>
<accession>X6P0T1</accession>
<evidence type="ECO:0000256" key="1">
    <source>
        <dbReference type="SAM" id="Phobius"/>
    </source>
</evidence>
<keyword evidence="3" id="KW-1185">Reference proteome</keyword>